<dbReference type="Gene3D" id="3.40.50.410">
    <property type="entry name" value="von Willebrand factor, type A domain"/>
    <property type="match status" value="1"/>
</dbReference>
<evidence type="ECO:0000256" key="2">
    <source>
        <dbReference type="SAM" id="SignalP"/>
    </source>
</evidence>
<feature type="transmembrane region" description="Helical" evidence="1">
    <location>
        <begin position="397"/>
        <end position="419"/>
    </location>
</feature>
<proteinExistence type="predicted"/>
<dbReference type="CDD" id="cd00198">
    <property type="entry name" value="vWFA"/>
    <property type="match status" value="1"/>
</dbReference>
<feature type="signal peptide" evidence="2">
    <location>
        <begin position="1"/>
        <end position="33"/>
    </location>
</feature>
<keyword evidence="1" id="KW-1133">Transmembrane helix</keyword>
<evidence type="ECO:0000313" key="4">
    <source>
        <dbReference type="Proteomes" id="UP001596137"/>
    </source>
</evidence>
<feature type="chain" id="PRO_5046203479" evidence="2">
    <location>
        <begin position="34"/>
        <end position="533"/>
    </location>
</feature>
<dbReference type="RefSeq" id="WP_380758359.1">
    <property type="nucleotide sequence ID" value="NZ_JBHSRF010000050.1"/>
</dbReference>
<organism evidence="3 4">
    <name type="scientific">Sphaerisporangium aureirubrum</name>
    <dbReference type="NCBI Taxonomy" id="1544736"/>
    <lineage>
        <taxon>Bacteria</taxon>
        <taxon>Bacillati</taxon>
        <taxon>Actinomycetota</taxon>
        <taxon>Actinomycetes</taxon>
        <taxon>Streptosporangiales</taxon>
        <taxon>Streptosporangiaceae</taxon>
        <taxon>Sphaerisporangium</taxon>
    </lineage>
</organism>
<keyword evidence="1" id="KW-0472">Membrane</keyword>
<reference evidence="4" key="1">
    <citation type="journal article" date="2019" name="Int. J. Syst. Evol. Microbiol.">
        <title>The Global Catalogue of Microorganisms (GCM) 10K type strain sequencing project: providing services to taxonomists for standard genome sequencing and annotation.</title>
        <authorList>
            <consortium name="The Broad Institute Genomics Platform"/>
            <consortium name="The Broad Institute Genome Sequencing Center for Infectious Disease"/>
            <person name="Wu L."/>
            <person name="Ma J."/>
        </authorList>
    </citation>
    <scope>NUCLEOTIDE SEQUENCE [LARGE SCALE GENOMIC DNA]</scope>
    <source>
        <strain evidence="4">JCM 30346</strain>
    </source>
</reference>
<evidence type="ECO:0000256" key="1">
    <source>
        <dbReference type="SAM" id="Phobius"/>
    </source>
</evidence>
<dbReference type="SUPFAM" id="SSF53300">
    <property type="entry name" value="vWA-like"/>
    <property type="match status" value="1"/>
</dbReference>
<name>A0ABW1NQ97_9ACTN</name>
<dbReference type="EMBL" id="JBHSRF010000050">
    <property type="protein sequence ID" value="MFC6084854.1"/>
    <property type="molecule type" value="Genomic_DNA"/>
</dbReference>
<dbReference type="Proteomes" id="UP001596137">
    <property type="component" value="Unassembled WGS sequence"/>
</dbReference>
<evidence type="ECO:0000313" key="3">
    <source>
        <dbReference type="EMBL" id="MFC6084854.1"/>
    </source>
</evidence>
<keyword evidence="1" id="KW-0812">Transmembrane</keyword>
<dbReference type="InterPro" id="IPR036465">
    <property type="entry name" value="vWFA_dom_sf"/>
</dbReference>
<sequence>MTGTLRRLRGAVLSGITCCVVAGALGTARPVEAAADPDLEQVYAGLDLKRTRATYLVLLDTSGSVAKGFPLVRRQLKALLRGVEPGDQVLLFPFDEHVRREIPLDGPEDVDRLRVPKGQWTDIGAALDQAVAWLDGHPSPLAAIMLASDNEHYPAPGSRYGASGGAAWRRLAERGRDLEKKIPWLQVYSLPYPADPVLRQRRGRELRLGQEKVLGRVFPRYLIHEPRNAGEEHDLAALKELARRDTARGLLAAEEGRGVTAEWLTGPGRLDLAAGRGTARLRLRSTLRYVPVQVSGLVVTADGPGGLPVEARLADPRPVALPPRGTVERDVTLVWRPPAHDILDRRVRAGNAATARAEVTTPWSPGLAELAVSPPPPRLVTPPLPLFPPDGTRVTGVWRPMSGVAAATAVLVLGLLLWVRLRDRWHPRMHGHLGFTYWETGASGRTVARRGTTASLAGRRGPQAVRPLGEDADEPVATVSGRGLLPGTRKLVVEFSRNGAPPERKILPYWGTVLIGGVRFTHHEKPDEDANER</sequence>
<gene>
    <name evidence="3" type="ORF">ACFP1K_27080</name>
</gene>
<accession>A0ABW1NQ97</accession>
<keyword evidence="2" id="KW-0732">Signal</keyword>
<protein>
    <submittedName>
        <fullName evidence="3">VWA domain-containing protein</fullName>
    </submittedName>
</protein>
<comment type="caution">
    <text evidence="3">The sequence shown here is derived from an EMBL/GenBank/DDBJ whole genome shotgun (WGS) entry which is preliminary data.</text>
</comment>
<keyword evidence="4" id="KW-1185">Reference proteome</keyword>